<name>A0ABD3T6F8_SINWO</name>
<evidence type="ECO:0000256" key="11">
    <source>
        <dbReference type="RuleBase" id="RU000688"/>
    </source>
</evidence>
<dbReference type="PROSITE" id="PS50262">
    <property type="entry name" value="G_PROTEIN_RECEP_F1_2"/>
    <property type="match status" value="1"/>
</dbReference>
<evidence type="ECO:0000256" key="2">
    <source>
        <dbReference type="ARBA" id="ARBA00022475"/>
    </source>
</evidence>
<evidence type="ECO:0000256" key="3">
    <source>
        <dbReference type="ARBA" id="ARBA00022692"/>
    </source>
</evidence>
<dbReference type="PANTHER" id="PTHR24248:SF200">
    <property type="entry name" value="5-HYDROXYTRYPTAMINE RECEPTOR 1B-LIKE ISOFORM X1"/>
    <property type="match status" value="1"/>
</dbReference>
<evidence type="ECO:0000256" key="5">
    <source>
        <dbReference type="ARBA" id="ARBA00023040"/>
    </source>
</evidence>
<dbReference type="CDD" id="cd15331">
    <property type="entry name" value="7tmA_5-HT1A_invertebrates"/>
    <property type="match status" value="1"/>
</dbReference>
<dbReference type="PROSITE" id="PS00237">
    <property type="entry name" value="G_PROTEIN_RECEP_F1_1"/>
    <property type="match status" value="1"/>
</dbReference>
<feature type="transmembrane region" description="Helical" evidence="13">
    <location>
        <begin position="120"/>
        <end position="140"/>
    </location>
</feature>
<feature type="transmembrane region" description="Helical" evidence="13">
    <location>
        <begin position="78"/>
        <end position="100"/>
    </location>
</feature>
<evidence type="ECO:0000313" key="15">
    <source>
        <dbReference type="EMBL" id="KAL3832165.1"/>
    </source>
</evidence>
<organism evidence="15 16">
    <name type="scientific">Sinanodonta woodiana</name>
    <name type="common">Chinese pond mussel</name>
    <name type="synonym">Anodonta woodiana</name>
    <dbReference type="NCBI Taxonomy" id="1069815"/>
    <lineage>
        <taxon>Eukaryota</taxon>
        <taxon>Metazoa</taxon>
        <taxon>Spiralia</taxon>
        <taxon>Lophotrochozoa</taxon>
        <taxon>Mollusca</taxon>
        <taxon>Bivalvia</taxon>
        <taxon>Autobranchia</taxon>
        <taxon>Heteroconchia</taxon>
        <taxon>Palaeoheterodonta</taxon>
        <taxon>Unionida</taxon>
        <taxon>Unionoidea</taxon>
        <taxon>Unionidae</taxon>
        <taxon>Unioninae</taxon>
        <taxon>Sinanodonta</taxon>
    </lineage>
</organism>
<comment type="similarity">
    <text evidence="11">Belongs to the G-protein coupled receptor 1 family.</text>
</comment>
<evidence type="ECO:0000256" key="1">
    <source>
        <dbReference type="ARBA" id="ARBA00004651"/>
    </source>
</evidence>
<dbReference type="GO" id="GO:0005886">
    <property type="term" value="C:plasma membrane"/>
    <property type="evidence" value="ECO:0007669"/>
    <property type="project" value="UniProtKB-SubCell"/>
</dbReference>
<feature type="domain" description="G-protein coupled receptors family 1 profile" evidence="14">
    <location>
        <begin position="61"/>
        <end position="387"/>
    </location>
</feature>
<dbReference type="SUPFAM" id="SSF81321">
    <property type="entry name" value="Family A G protein-coupled receptor-like"/>
    <property type="match status" value="1"/>
</dbReference>
<dbReference type="Gene3D" id="1.20.1070.10">
    <property type="entry name" value="Rhodopsin 7-helix transmembrane proteins"/>
    <property type="match status" value="1"/>
</dbReference>
<reference evidence="15 16" key="1">
    <citation type="submission" date="2024-11" db="EMBL/GenBank/DDBJ databases">
        <title>Chromosome-level genome assembly of the freshwater bivalve Anodonta woodiana.</title>
        <authorList>
            <person name="Chen X."/>
        </authorList>
    </citation>
    <scope>NUCLEOTIDE SEQUENCE [LARGE SCALE GENOMIC DNA]</scope>
    <source>
        <strain evidence="15">MN2024</strain>
        <tissue evidence="15">Gills</tissue>
    </source>
</reference>
<evidence type="ECO:0000259" key="14">
    <source>
        <dbReference type="PROSITE" id="PS50262"/>
    </source>
</evidence>
<feature type="transmembrane region" description="Helical" evidence="13">
    <location>
        <begin position="160"/>
        <end position="180"/>
    </location>
</feature>
<evidence type="ECO:0000256" key="7">
    <source>
        <dbReference type="ARBA" id="ARBA00023157"/>
    </source>
</evidence>
<dbReference type="Proteomes" id="UP001634394">
    <property type="component" value="Unassembled WGS sequence"/>
</dbReference>
<proteinExistence type="inferred from homology"/>
<feature type="compositionally biased region" description="Basic and acidic residues" evidence="12">
    <location>
        <begin position="285"/>
        <end position="297"/>
    </location>
</feature>
<evidence type="ECO:0000256" key="13">
    <source>
        <dbReference type="SAM" id="Phobius"/>
    </source>
</evidence>
<dbReference type="PRINTS" id="PR01101">
    <property type="entry name" value="5HTRECEPTOR"/>
</dbReference>
<keyword evidence="4 13" id="KW-1133">Transmembrane helix</keyword>
<feature type="transmembrane region" description="Helical" evidence="13">
    <location>
        <begin position="367"/>
        <end position="390"/>
    </location>
</feature>
<feature type="transmembrane region" description="Helical" evidence="13">
    <location>
        <begin position="335"/>
        <end position="355"/>
    </location>
</feature>
<evidence type="ECO:0000256" key="6">
    <source>
        <dbReference type="ARBA" id="ARBA00023136"/>
    </source>
</evidence>
<feature type="region of interest" description="Disordered" evidence="12">
    <location>
        <begin position="1"/>
        <end position="21"/>
    </location>
</feature>
<sequence>MSNLTDSNMSTTMPSGSLFSTDLQTTTQGRVKILGPVIFSMEHLIGTSVVLGIMILCTIVGNVFVIAAIILEKNLQNVANYLVLSLAVADLMVATMVMPLSVVSVISRVWFLNAEMCDMWISFDVLCCTASILHLLAISVDRYWAVTHIDYVRNRTAKRILIMIALVWIIALCISIPPLFGWKNTDNNPEITGECIISQDHGYTIFSTVGAFYLPTLLMMIIYGKIFMVARERIRRKRFAQMNKIKMSQAATLNTEVTTLAVRNQKDSPSRMDVSEGPCNGGSSGEHDDNENSKLRTNGHFDESSVHMLPRQLRNAKKAKEKLEMKRERKAARTLAIITGAFIVCWLPFFIIAVSNPFLERHQIPDLALNIVLWLGYLNSLLNPVIYTIFNPEFRNAFRKILFGKYSMKRRR</sequence>
<dbReference type="PANTHER" id="PTHR24248">
    <property type="entry name" value="ADRENERGIC RECEPTOR-RELATED G-PROTEIN COUPLED RECEPTOR"/>
    <property type="match status" value="1"/>
</dbReference>
<keyword evidence="10 11" id="KW-0807">Transducer</keyword>
<protein>
    <recommendedName>
        <fullName evidence="14">G-protein coupled receptors family 1 profile domain-containing protein</fullName>
    </recommendedName>
</protein>
<evidence type="ECO:0000256" key="8">
    <source>
        <dbReference type="ARBA" id="ARBA00023170"/>
    </source>
</evidence>
<dbReference type="EMBL" id="JBJQND010000019">
    <property type="protein sequence ID" value="KAL3832165.1"/>
    <property type="molecule type" value="Genomic_DNA"/>
</dbReference>
<keyword evidence="7" id="KW-1015">Disulfide bond</keyword>
<evidence type="ECO:0000256" key="4">
    <source>
        <dbReference type="ARBA" id="ARBA00022989"/>
    </source>
</evidence>
<dbReference type="Pfam" id="PF00001">
    <property type="entry name" value="7tm_1"/>
    <property type="match status" value="1"/>
</dbReference>
<dbReference type="AlphaFoldDB" id="A0ABD3T6F8"/>
<evidence type="ECO:0000256" key="10">
    <source>
        <dbReference type="ARBA" id="ARBA00023224"/>
    </source>
</evidence>
<evidence type="ECO:0000313" key="16">
    <source>
        <dbReference type="Proteomes" id="UP001634394"/>
    </source>
</evidence>
<keyword evidence="8 11" id="KW-0675">Receptor</keyword>
<keyword evidence="2" id="KW-1003">Cell membrane</keyword>
<feature type="transmembrane region" description="Helical" evidence="13">
    <location>
        <begin position="212"/>
        <end position="230"/>
    </location>
</feature>
<comment type="subcellular location">
    <subcellularLocation>
        <location evidence="1">Cell membrane</location>
        <topology evidence="1">Multi-pass membrane protein</topology>
    </subcellularLocation>
</comment>
<dbReference type="InterPro" id="IPR000276">
    <property type="entry name" value="GPCR_Rhodpsn"/>
</dbReference>
<dbReference type="SMART" id="SM01381">
    <property type="entry name" value="7TM_GPCR_Srsx"/>
    <property type="match status" value="1"/>
</dbReference>
<evidence type="ECO:0000256" key="9">
    <source>
        <dbReference type="ARBA" id="ARBA00023180"/>
    </source>
</evidence>
<keyword evidence="6 13" id="KW-0472">Membrane</keyword>
<dbReference type="InterPro" id="IPR002231">
    <property type="entry name" value="5HT_rcpt"/>
</dbReference>
<gene>
    <name evidence="15" type="ORF">ACJMK2_023829</name>
</gene>
<dbReference type="GO" id="GO:0004930">
    <property type="term" value="F:G protein-coupled receptor activity"/>
    <property type="evidence" value="ECO:0007669"/>
    <property type="project" value="UniProtKB-KW"/>
</dbReference>
<keyword evidence="9" id="KW-0325">Glycoprotein</keyword>
<feature type="region of interest" description="Disordered" evidence="12">
    <location>
        <begin position="264"/>
        <end position="297"/>
    </location>
</feature>
<feature type="compositionally biased region" description="Basic and acidic residues" evidence="12">
    <location>
        <begin position="264"/>
        <end position="274"/>
    </location>
</feature>
<dbReference type="PRINTS" id="PR00237">
    <property type="entry name" value="GPCRRHODOPSN"/>
</dbReference>
<dbReference type="InterPro" id="IPR017452">
    <property type="entry name" value="GPCR_Rhodpsn_7TM"/>
</dbReference>
<evidence type="ECO:0000256" key="12">
    <source>
        <dbReference type="SAM" id="MobiDB-lite"/>
    </source>
</evidence>
<keyword evidence="5 11" id="KW-0297">G-protein coupled receptor</keyword>
<feature type="transmembrane region" description="Helical" evidence="13">
    <location>
        <begin position="49"/>
        <end position="71"/>
    </location>
</feature>
<accession>A0ABD3T6F8</accession>
<comment type="caution">
    <text evidence="15">The sequence shown here is derived from an EMBL/GenBank/DDBJ whole genome shotgun (WGS) entry which is preliminary data.</text>
</comment>
<keyword evidence="3 11" id="KW-0812">Transmembrane</keyword>
<keyword evidence="16" id="KW-1185">Reference proteome</keyword>